<feature type="domain" description="DNA/pantothenate metabolism flavoprotein C-terminal" evidence="1">
    <location>
        <begin position="2"/>
        <end position="98"/>
    </location>
</feature>
<dbReference type="OrthoDB" id="9802554at2"/>
<dbReference type="InterPro" id="IPR011848">
    <property type="entry name" value="CoaB_strep"/>
</dbReference>
<dbReference type="EMBL" id="JXJT01000015">
    <property type="protein sequence ID" value="PCS02553.1"/>
    <property type="molecule type" value="Genomic_DNA"/>
</dbReference>
<name>A0A1K2HBH9_9LACT</name>
<dbReference type="AlphaFoldDB" id="A0A1K2HBH9"/>
<reference evidence="3 4" key="2">
    <citation type="submission" date="2016-11" db="EMBL/GenBank/DDBJ databases">
        <authorList>
            <person name="Jaros S."/>
            <person name="Januszkiewicz K."/>
            <person name="Wedrychowicz H."/>
        </authorList>
    </citation>
    <scope>NUCLEOTIDE SEQUENCE [LARGE SCALE GENOMIC DNA]</scope>
    <source>
        <strain evidence="3 4">DSM 22330</strain>
    </source>
</reference>
<evidence type="ECO:0000259" key="1">
    <source>
        <dbReference type="Pfam" id="PF04127"/>
    </source>
</evidence>
<feature type="domain" description="DNA/pantothenate metabolism flavoprotein C-terminal" evidence="1">
    <location>
        <begin position="102"/>
        <end position="226"/>
    </location>
</feature>
<keyword evidence="5" id="KW-1185">Reference proteome</keyword>
<dbReference type="SUPFAM" id="SSF102645">
    <property type="entry name" value="CoaB-like"/>
    <property type="match status" value="1"/>
</dbReference>
<gene>
    <name evidence="2" type="ORF">RR45_GL000539</name>
    <name evidence="3" type="ORF">SAMN02746068_01147</name>
</gene>
<sequence length="240" mass="26646">MRILITSGGTTENIDQVRGITNFATGSLGKLIAERFLLANHEVILLAGRGALLPKPHPQLTVLTITDVADLLAATTKWTPQADIFIHSMAVSDYTPVYMTDFDTVAASSNLQEFLAKSNTEDKIASQSDYQVLFLKKTPKVITSIKRHNPNIILFGFKLLVDVSKEHLISVARSALTQNQADYVLANDLTEITATMHHGLLISQNPKDAIIEAYTKLDIADLIVRKSEETYDQHHTRHNR</sequence>
<evidence type="ECO:0000313" key="5">
    <source>
        <dbReference type="Proteomes" id="UP000218979"/>
    </source>
</evidence>
<dbReference type="InterPro" id="IPR007085">
    <property type="entry name" value="DNA/pantothenate-metab_flavo_C"/>
</dbReference>
<dbReference type="STRING" id="1122154.SAMN02746068_01147"/>
<evidence type="ECO:0000313" key="3">
    <source>
        <dbReference type="EMBL" id="SFZ74172.1"/>
    </source>
</evidence>
<dbReference type="EMBL" id="FPKS01000005">
    <property type="protein sequence ID" value="SFZ74172.1"/>
    <property type="molecule type" value="Genomic_DNA"/>
</dbReference>
<dbReference type="Proteomes" id="UP000185655">
    <property type="component" value="Unassembled WGS sequence"/>
</dbReference>
<proteinExistence type="predicted"/>
<dbReference type="NCBIfam" id="TIGR02114">
    <property type="entry name" value="coaB_strep"/>
    <property type="match status" value="1"/>
</dbReference>
<dbReference type="RefSeq" id="WP_031365977.1">
    <property type="nucleotide sequence ID" value="NZ_FPKS01000005.1"/>
</dbReference>
<evidence type="ECO:0000313" key="4">
    <source>
        <dbReference type="Proteomes" id="UP000185655"/>
    </source>
</evidence>
<dbReference type="Pfam" id="PF04127">
    <property type="entry name" value="DFP"/>
    <property type="match status" value="2"/>
</dbReference>
<dbReference type="GO" id="GO:0016874">
    <property type="term" value="F:ligase activity"/>
    <property type="evidence" value="ECO:0007669"/>
    <property type="project" value="UniProtKB-KW"/>
</dbReference>
<accession>A0A1K2HBH9</accession>
<dbReference type="Proteomes" id="UP000218979">
    <property type="component" value="Unassembled WGS sequence"/>
</dbReference>
<organism evidence="3 4">
    <name type="scientific">Pseudolactococcus chungangensis CAU 28 = DSM 22330</name>
    <dbReference type="NCBI Taxonomy" id="1122154"/>
    <lineage>
        <taxon>Bacteria</taxon>
        <taxon>Bacillati</taxon>
        <taxon>Bacillota</taxon>
        <taxon>Bacilli</taxon>
        <taxon>Lactobacillales</taxon>
        <taxon>Streptococcaceae</taxon>
        <taxon>Pseudolactococcus</taxon>
    </lineage>
</organism>
<reference evidence="2 5" key="1">
    <citation type="submission" date="2014-12" db="EMBL/GenBank/DDBJ databases">
        <title>Draft genome sequences of 10 type strains of Lactococcus.</title>
        <authorList>
            <person name="Sun Z."/>
            <person name="Zhong Z."/>
            <person name="Liu W."/>
            <person name="Zhang W."/>
            <person name="Zhang H."/>
        </authorList>
    </citation>
    <scope>NUCLEOTIDE SEQUENCE [LARGE SCALE GENOMIC DNA]</scope>
    <source>
        <strain evidence="2 5">DSM 22330</strain>
    </source>
</reference>
<evidence type="ECO:0000313" key="2">
    <source>
        <dbReference type="EMBL" id="PCS02553.1"/>
    </source>
</evidence>
<dbReference type="NCBIfam" id="NF005231">
    <property type="entry name" value="PRK06732.1"/>
    <property type="match status" value="1"/>
</dbReference>
<dbReference type="InterPro" id="IPR035929">
    <property type="entry name" value="CoaB-like_sf"/>
</dbReference>
<keyword evidence="3" id="KW-0436">Ligase</keyword>
<dbReference type="GO" id="GO:0015937">
    <property type="term" value="P:coenzyme A biosynthetic process"/>
    <property type="evidence" value="ECO:0007669"/>
    <property type="project" value="UniProtKB-ARBA"/>
</dbReference>
<protein>
    <submittedName>
        <fullName evidence="2">Phosphopantothenate--cysteine ligase</fullName>
    </submittedName>
    <submittedName>
        <fullName evidence="3">Phosphopantothenate-cysteine ligase</fullName>
    </submittedName>
</protein>
<dbReference type="Gene3D" id="3.40.50.10300">
    <property type="entry name" value="CoaB-like"/>
    <property type="match status" value="1"/>
</dbReference>